<feature type="transmembrane region" description="Helical" evidence="8">
    <location>
        <begin position="127"/>
        <end position="152"/>
    </location>
</feature>
<accession>A0ABX8CN52</accession>
<feature type="transmembrane region" description="Helical" evidence="8">
    <location>
        <begin position="178"/>
        <end position="195"/>
    </location>
</feature>
<dbReference type="InterPro" id="IPR038731">
    <property type="entry name" value="RgtA/B/C-like"/>
</dbReference>
<feature type="transmembrane region" description="Helical" evidence="8">
    <location>
        <begin position="204"/>
        <end position="224"/>
    </location>
</feature>
<evidence type="ECO:0000313" key="10">
    <source>
        <dbReference type="EMBL" id="QVI21362.1"/>
    </source>
</evidence>
<feature type="domain" description="Glycosyltransferase RgtA/B/C/D-like" evidence="9">
    <location>
        <begin position="63"/>
        <end position="222"/>
    </location>
</feature>
<name>A0ABX8CN52_9NOCA</name>
<evidence type="ECO:0000256" key="2">
    <source>
        <dbReference type="ARBA" id="ARBA00022475"/>
    </source>
</evidence>
<proteinExistence type="predicted"/>
<evidence type="ECO:0000313" key="11">
    <source>
        <dbReference type="Proteomes" id="UP000683310"/>
    </source>
</evidence>
<gene>
    <name evidence="10" type="ORF">KHQ06_36275</name>
</gene>
<feature type="transmembrane region" description="Helical" evidence="8">
    <location>
        <begin position="282"/>
        <end position="299"/>
    </location>
</feature>
<keyword evidence="2" id="KW-1003">Cell membrane</keyword>
<dbReference type="GO" id="GO:0016757">
    <property type="term" value="F:glycosyltransferase activity"/>
    <property type="evidence" value="ECO:0007669"/>
    <property type="project" value="UniProtKB-KW"/>
</dbReference>
<feature type="transmembrane region" description="Helical" evidence="8">
    <location>
        <begin position="252"/>
        <end position="275"/>
    </location>
</feature>
<keyword evidence="7 8" id="KW-0472">Membrane</keyword>
<feature type="transmembrane region" description="Helical" evidence="8">
    <location>
        <begin position="18"/>
        <end position="36"/>
    </location>
</feature>
<keyword evidence="4 10" id="KW-0808">Transferase</keyword>
<dbReference type="PANTHER" id="PTHR33908">
    <property type="entry name" value="MANNOSYLTRANSFERASE YKCB-RELATED"/>
    <property type="match status" value="1"/>
</dbReference>
<feature type="transmembrane region" description="Helical" evidence="8">
    <location>
        <begin position="84"/>
        <end position="106"/>
    </location>
</feature>
<reference evidence="10 11" key="1">
    <citation type="submission" date="2021-04" db="EMBL/GenBank/DDBJ databases">
        <title>Nocardia tengchongensis.</title>
        <authorList>
            <person name="Zhuang k."/>
            <person name="Ran Y."/>
            <person name="Li W."/>
        </authorList>
    </citation>
    <scope>NUCLEOTIDE SEQUENCE [LARGE SCALE GENOMIC DNA]</scope>
    <source>
        <strain evidence="10 11">CFH S0057</strain>
    </source>
</reference>
<dbReference type="PANTHER" id="PTHR33908:SF11">
    <property type="entry name" value="MEMBRANE PROTEIN"/>
    <property type="match status" value="1"/>
</dbReference>
<keyword evidence="11" id="KW-1185">Reference proteome</keyword>
<evidence type="ECO:0000256" key="3">
    <source>
        <dbReference type="ARBA" id="ARBA00022676"/>
    </source>
</evidence>
<dbReference type="InterPro" id="IPR050297">
    <property type="entry name" value="LipidA_mod_glycosyltrf_83"/>
</dbReference>
<dbReference type="EC" id="2.4.-.-" evidence="10"/>
<evidence type="ECO:0000259" key="9">
    <source>
        <dbReference type="Pfam" id="PF13231"/>
    </source>
</evidence>
<evidence type="ECO:0000256" key="5">
    <source>
        <dbReference type="ARBA" id="ARBA00022692"/>
    </source>
</evidence>
<organism evidence="10 11">
    <name type="scientific">Nocardia tengchongensis</name>
    <dbReference type="NCBI Taxonomy" id="2055889"/>
    <lineage>
        <taxon>Bacteria</taxon>
        <taxon>Bacillati</taxon>
        <taxon>Actinomycetota</taxon>
        <taxon>Actinomycetes</taxon>
        <taxon>Mycobacteriales</taxon>
        <taxon>Nocardiaceae</taxon>
        <taxon>Nocardia</taxon>
    </lineage>
</organism>
<evidence type="ECO:0000256" key="4">
    <source>
        <dbReference type="ARBA" id="ARBA00022679"/>
    </source>
</evidence>
<comment type="subcellular location">
    <subcellularLocation>
        <location evidence="1">Cell membrane</location>
        <topology evidence="1">Multi-pass membrane protein</topology>
    </subcellularLocation>
</comment>
<evidence type="ECO:0000256" key="1">
    <source>
        <dbReference type="ARBA" id="ARBA00004651"/>
    </source>
</evidence>
<sequence length="519" mass="55777">MTLTITPEAESTTAPPPFAWRGVLLVSGLITLVWSVSAFRFQLAGDELYYLACGRRLAVSYVDNGPLIPLIARLSDVIAPGSVIALRIPGLLFLIAVSVLTAAVAFECGARPRFQILAAAAYAASPFIFAYTVLDSVAIDVAFQALIIWLLVRWVRTRRDRLLVAAGVAAAIDVQDKWLVLMLGACVGFAMLVAGPREILRRPALWVGLLIMGAAMTPALLWQASHDWPQLATNAAIAHETAQSDGGQWGTIVAIMIVTGFLGGGLGVLGIYGLAREPKLRPYRFVLIAAAAMIVLVVASHGRSYYVAGIVPALFGAGAAMLSGLFDTASPRSVAVLRRLFTVLTVLTALLAAALATFPYPKSWIDIPNTSKLGFLQHYGNDDWEDLADAVDIVATSLPPEEQARTAVVAEAYNEAGALDHYRKFKAIPPVYSPNRGFAEWGPPPDSATTILWVGYNDSPEQRAFLANFAQATPTLKLDNELGIAGQNHHVTVWICREPKVPLSVAWPKLTYMIVPPAS</sequence>
<feature type="transmembrane region" description="Helical" evidence="8">
    <location>
        <begin position="305"/>
        <end position="328"/>
    </location>
</feature>
<feature type="transmembrane region" description="Helical" evidence="8">
    <location>
        <begin position="340"/>
        <end position="360"/>
    </location>
</feature>
<dbReference type="Pfam" id="PF13231">
    <property type="entry name" value="PMT_2"/>
    <property type="match status" value="1"/>
</dbReference>
<dbReference type="Proteomes" id="UP000683310">
    <property type="component" value="Chromosome"/>
</dbReference>
<evidence type="ECO:0000256" key="6">
    <source>
        <dbReference type="ARBA" id="ARBA00022989"/>
    </source>
</evidence>
<keyword evidence="3 10" id="KW-0328">Glycosyltransferase</keyword>
<protein>
    <submittedName>
        <fullName evidence="10">Glycosyltransferase family 39 protein</fullName>
        <ecNumber evidence="10">2.4.-.-</ecNumber>
    </submittedName>
</protein>
<keyword evidence="6 8" id="KW-1133">Transmembrane helix</keyword>
<evidence type="ECO:0000256" key="7">
    <source>
        <dbReference type="ARBA" id="ARBA00023136"/>
    </source>
</evidence>
<keyword evidence="5 8" id="KW-0812">Transmembrane</keyword>
<evidence type="ECO:0000256" key="8">
    <source>
        <dbReference type="SAM" id="Phobius"/>
    </source>
</evidence>
<dbReference type="EMBL" id="CP074371">
    <property type="protein sequence ID" value="QVI21362.1"/>
    <property type="molecule type" value="Genomic_DNA"/>
</dbReference>